<feature type="domain" description="ABM" evidence="1">
    <location>
        <begin position="2"/>
        <end position="95"/>
    </location>
</feature>
<name>A0A6J4PME4_9ACTN</name>
<gene>
    <name evidence="2" type="ORF">AVDCRST_MAG03-2270</name>
</gene>
<dbReference type="InterPro" id="IPR007138">
    <property type="entry name" value="ABM_dom"/>
</dbReference>
<dbReference type="SUPFAM" id="SSF54909">
    <property type="entry name" value="Dimeric alpha+beta barrel"/>
    <property type="match status" value="1"/>
</dbReference>
<dbReference type="PROSITE" id="PS51725">
    <property type="entry name" value="ABM"/>
    <property type="match status" value="1"/>
</dbReference>
<proteinExistence type="predicted"/>
<reference evidence="2" key="1">
    <citation type="submission" date="2020-02" db="EMBL/GenBank/DDBJ databases">
        <authorList>
            <person name="Meier V. D."/>
        </authorList>
    </citation>
    <scope>NUCLEOTIDE SEQUENCE</scope>
    <source>
        <strain evidence="2">AVDCRST_MAG03</strain>
    </source>
</reference>
<dbReference type="InterPro" id="IPR011008">
    <property type="entry name" value="Dimeric_a/b-barrel"/>
</dbReference>
<dbReference type="Gene3D" id="3.30.70.100">
    <property type="match status" value="1"/>
</dbReference>
<evidence type="ECO:0000259" key="1">
    <source>
        <dbReference type="PROSITE" id="PS51725"/>
    </source>
</evidence>
<protein>
    <submittedName>
        <fullName evidence="2">Uncharacterized conserved protein</fullName>
    </submittedName>
</protein>
<sequence>MIIVAGHLLVGPEERSAYLGGCVDVVEQGRRAPGCLDFSIGADLVDPGRINIYERWESREAVEAFRGEGPSGEQGTQILAGNVAEYDAENERNLF</sequence>
<organism evidence="2">
    <name type="scientific">uncultured Rubrobacteraceae bacterium</name>
    <dbReference type="NCBI Taxonomy" id="349277"/>
    <lineage>
        <taxon>Bacteria</taxon>
        <taxon>Bacillati</taxon>
        <taxon>Actinomycetota</taxon>
        <taxon>Rubrobacteria</taxon>
        <taxon>Rubrobacterales</taxon>
        <taxon>Rubrobacteraceae</taxon>
        <taxon>environmental samples</taxon>
    </lineage>
</organism>
<dbReference type="Pfam" id="PF03992">
    <property type="entry name" value="ABM"/>
    <property type="match status" value="1"/>
</dbReference>
<evidence type="ECO:0000313" key="2">
    <source>
        <dbReference type="EMBL" id="CAA9416992.1"/>
    </source>
</evidence>
<dbReference type="EMBL" id="CADCUT010000142">
    <property type="protein sequence ID" value="CAA9416992.1"/>
    <property type="molecule type" value="Genomic_DNA"/>
</dbReference>
<dbReference type="AlphaFoldDB" id="A0A6J4PME4"/>
<accession>A0A6J4PME4</accession>